<comment type="similarity">
    <text evidence="1">Belongs to the carnosine N-methyltransferase family.</text>
</comment>
<protein>
    <recommendedName>
        <fullName evidence="2">carnosine N-methyltransferase</fullName>
        <ecNumber evidence="2">2.1.1.22</ecNumber>
    </recommendedName>
</protein>
<feature type="region of interest" description="Disordered" evidence="6">
    <location>
        <begin position="101"/>
        <end position="124"/>
    </location>
</feature>
<feature type="compositionally biased region" description="Basic and acidic residues" evidence="6">
    <location>
        <begin position="1"/>
        <end position="12"/>
    </location>
</feature>
<feature type="region of interest" description="Disordered" evidence="6">
    <location>
        <begin position="1"/>
        <end position="21"/>
    </location>
</feature>
<dbReference type="Pfam" id="PF07942">
    <property type="entry name" value="CARME"/>
    <property type="match status" value="1"/>
</dbReference>
<gene>
    <name evidence="7" type="primary">PARPA_06628.1 scaffold 22734</name>
</gene>
<dbReference type="OrthoDB" id="978at2759"/>
<dbReference type="GO" id="GO:0032259">
    <property type="term" value="P:methylation"/>
    <property type="evidence" value="ECO:0007669"/>
    <property type="project" value="UniProtKB-KW"/>
</dbReference>
<evidence type="ECO:0000313" key="7">
    <source>
        <dbReference type="EMBL" id="CEP12657.1"/>
    </source>
</evidence>
<evidence type="ECO:0000313" key="8">
    <source>
        <dbReference type="Proteomes" id="UP000054107"/>
    </source>
</evidence>
<dbReference type="SUPFAM" id="SSF53335">
    <property type="entry name" value="S-adenosyl-L-methionine-dependent methyltransferases"/>
    <property type="match status" value="1"/>
</dbReference>
<evidence type="ECO:0000256" key="2">
    <source>
        <dbReference type="ARBA" id="ARBA00012003"/>
    </source>
</evidence>
<evidence type="ECO:0000256" key="5">
    <source>
        <dbReference type="ARBA" id="ARBA00022691"/>
    </source>
</evidence>
<dbReference type="InterPro" id="IPR012901">
    <property type="entry name" value="CARME"/>
</dbReference>
<dbReference type="EC" id="2.1.1.22" evidence="2"/>
<dbReference type="EMBL" id="LN728061">
    <property type="protein sequence ID" value="CEP12657.1"/>
    <property type="molecule type" value="Genomic_DNA"/>
</dbReference>
<dbReference type="InterPro" id="IPR029063">
    <property type="entry name" value="SAM-dependent_MTases_sf"/>
</dbReference>
<keyword evidence="4" id="KW-0808">Transferase</keyword>
<dbReference type="SMART" id="SM01296">
    <property type="entry name" value="N2227"/>
    <property type="match status" value="1"/>
</dbReference>
<organism evidence="7 8">
    <name type="scientific">Parasitella parasitica</name>
    <dbReference type="NCBI Taxonomy" id="35722"/>
    <lineage>
        <taxon>Eukaryota</taxon>
        <taxon>Fungi</taxon>
        <taxon>Fungi incertae sedis</taxon>
        <taxon>Mucoromycota</taxon>
        <taxon>Mucoromycotina</taxon>
        <taxon>Mucoromycetes</taxon>
        <taxon>Mucorales</taxon>
        <taxon>Mucorineae</taxon>
        <taxon>Mucoraceae</taxon>
        <taxon>Parasitella</taxon>
    </lineage>
</organism>
<evidence type="ECO:0000256" key="6">
    <source>
        <dbReference type="SAM" id="MobiDB-lite"/>
    </source>
</evidence>
<name>A0A0B7N5H7_9FUNG</name>
<keyword evidence="5" id="KW-0949">S-adenosyl-L-methionine</keyword>
<evidence type="ECO:0000256" key="4">
    <source>
        <dbReference type="ARBA" id="ARBA00022679"/>
    </source>
</evidence>
<dbReference type="AlphaFoldDB" id="A0A0B7N5H7"/>
<evidence type="ECO:0000256" key="3">
    <source>
        <dbReference type="ARBA" id="ARBA00022603"/>
    </source>
</evidence>
<reference evidence="7 8" key="1">
    <citation type="submission" date="2014-09" db="EMBL/GenBank/DDBJ databases">
        <authorList>
            <person name="Ellenberger Sabrina"/>
        </authorList>
    </citation>
    <scope>NUCLEOTIDE SEQUENCE [LARGE SCALE GENOMIC DNA]</scope>
    <source>
        <strain evidence="7 8">CBS 412.66</strain>
    </source>
</reference>
<dbReference type="Gene3D" id="3.40.50.150">
    <property type="entry name" value="Vaccinia Virus protein VP39"/>
    <property type="match status" value="1"/>
</dbReference>
<evidence type="ECO:0000256" key="1">
    <source>
        <dbReference type="ARBA" id="ARBA00010086"/>
    </source>
</evidence>
<keyword evidence="3" id="KW-0489">Methyltransferase</keyword>
<sequence length="381" mass="44006">MEHQHQHDENQHHTHSHGQANREDPIQAEQLHLIKVITAFAYYRRHSLNHNHRRRRDYLSLPEHHKKLIPDYLEKVNQVDGRIEENMKLIRSIVKSASMFTEDADEQEQGSNKQQNPPVSPMDMDKVRSTLKQFVRDWSKEGECERKATYDPIIQELNAIYNDLPLHERGAIRVLVPGAGLGRLAFDIAKAGFSCQGNEFSYFMLFASHFVLNRIEKENEYKIYPFIHSNSNIKSDEKQLDPVQIPDVLPANLLDTVDFSMVAGDFIEVYSQQDNKQAWDVVVTCFFIDTAKNILEYMEVIHKTLKQNGTWINIGPLLYHFEDSSSGDTSIELSLEQVKAVAKKIGFDIKKESMISTTYTSNPDGMLKYVYDCAFWTAVKI</sequence>
<dbReference type="PANTHER" id="PTHR12303:SF6">
    <property type="entry name" value="CARNOSINE N-METHYLTRANSFERASE"/>
    <property type="match status" value="1"/>
</dbReference>
<dbReference type="PANTHER" id="PTHR12303">
    <property type="entry name" value="CARNOSINE N-METHYLTRANSFERASE"/>
    <property type="match status" value="1"/>
</dbReference>
<dbReference type="Proteomes" id="UP000054107">
    <property type="component" value="Unassembled WGS sequence"/>
</dbReference>
<accession>A0A0B7N5H7</accession>
<dbReference type="STRING" id="35722.A0A0B7N5H7"/>
<keyword evidence="8" id="KW-1185">Reference proteome</keyword>
<proteinExistence type="inferred from homology"/>
<dbReference type="GO" id="GO:0030735">
    <property type="term" value="F:carnosine N-methyltransferase activity"/>
    <property type="evidence" value="ECO:0007669"/>
    <property type="project" value="UniProtKB-EC"/>
</dbReference>